<dbReference type="RefSeq" id="WP_394823989.1">
    <property type="nucleotide sequence ID" value="NZ_CP089984.1"/>
</dbReference>
<evidence type="ECO:0000313" key="2">
    <source>
        <dbReference type="EMBL" id="WXB14369.1"/>
    </source>
</evidence>
<dbReference type="InterPro" id="IPR013216">
    <property type="entry name" value="Methyltransf_11"/>
</dbReference>
<dbReference type="CDD" id="cd02440">
    <property type="entry name" value="AdoMet_MTases"/>
    <property type="match status" value="1"/>
</dbReference>
<dbReference type="GO" id="GO:0008168">
    <property type="term" value="F:methyltransferase activity"/>
    <property type="evidence" value="ECO:0007669"/>
    <property type="project" value="UniProtKB-KW"/>
</dbReference>
<reference evidence="2 3" key="1">
    <citation type="submission" date="2021-12" db="EMBL/GenBank/DDBJ databases">
        <title>Discovery of the Pendulisporaceae a myxobacterial family with distinct sporulation behavior and unique specialized metabolism.</title>
        <authorList>
            <person name="Garcia R."/>
            <person name="Popoff A."/>
            <person name="Bader C.D."/>
            <person name="Loehr J."/>
            <person name="Walesch S."/>
            <person name="Walt C."/>
            <person name="Boldt J."/>
            <person name="Bunk B."/>
            <person name="Haeckl F.J.F.P.J."/>
            <person name="Gunesch A.P."/>
            <person name="Birkelbach J."/>
            <person name="Nuebel U."/>
            <person name="Pietschmann T."/>
            <person name="Bach T."/>
            <person name="Mueller R."/>
        </authorList>
    </citation>
    <scope>NUCLEOTIDE SEQUENCE [LARGE SCALE GENOMIC DNA]</scope>
    <source>
        <strain evidence="2 3">MSr11954</strain>
    </source>
</reference>
<dbReference type="Proteomes" id="UP001370348">
    <property type="component" value="Chromosome"/>
</dbReference>
<feature type="domain" description="Methyltransferase type 11" evidence="1">
    <location>
        <begin position="70"/>
        <end position="166"/>
    </location>
</feature>
<dbReference type="PANTHER" id="PTHR42912">
    <property type="entry name" value="METHYLTRANSFERASE"/>
    <property type="match status" value="1"/>
</dbReference>
<keyword evidence="2" id="KW-0489">Methyltransferase</keyword>
<gene>
    <name evidence="2" type="ORF">LZC94_41905</name>
</gene>
<dbReference type="Gene3D" id="3.40.50.150">
    <property type="entry name" value="Vaccinia Virus protein VP39"/>
    <property type="match status" value="1"/>
</dbReference>
<organism evidence="2 3">
    <name type="scientific">Pendulispora albinea</name>
    <dbReference type="NCBI Taxonomy" id="2741071"/>
    <lineage>
        <taxon>Bacteria</taxon>
        <taxon>Pseudomonadati</taxon>
        <taxon>Myxococcota</taxon>
        <taxon>Myxococcia</taxon>
        <taxon>Myxococcales</taxon>
        <taxon>Sorangiineae</taxon>
        <taxon>Pendulisporaceae</taxon>
        <taxon>Pendulispora</taxon>
    </lineage>
</organism>
<evidence type="ECO:0000313" key="3">
    <source>
        <dbReference type="Proteomes" id="UP001370348"/>
    </source>
</evidence>
<accession>A0ABZ2LXN1</accession>
<keyword evidence="3" id="KW-1185">Reference proteome</keyword>
<dbReference type="EMBL" id="CP089984">
    <property type="protein sequence ID" value="WXB14369.1"/>
    <property type="molecule type" value="Genomic_DNA"/>
</dbReference>
<evidence type="ECO:0000259" key="1">
    <source>
        <dbReference type="Pfam" id="PF08241"/>
    </source>
</evidence>
<dbReference type="InterPro" id="IPR029063">
    <property type="entry name" value="SAM-dependent_MTases_sf"/>
</dbReference>
<proteinExistence type="predicted"/>
<name>A0ABZ2LXN1_9BACT</name>
<dbReference type="InterPro" id="IPR050508">
    <property type="entry name" value="Methyltransf_Superfamily"/>
</dbReference>
<protein>
    <submittedName>
        <fullName evidence="2">Class I SAM-dependent methyltransferase</fullName>
    </submittedName>
</protein>
<dbReference type="GO" id="GO:0032259">
    <property type="term" value="P:methylation"/>
    <property type="evidence" value="ECO:0007669"/>
    <property type="project" value="UniProtKB-KW"/>
</dbReference>
<dbReference type="SUPFAM" id="SSF53335">
    <property type="entry name" value="S-adenosyl-L-methionine-dependent methyltransferases"/>
    <property type="match status" value="1"/>
</dbReference>
<keyword evidence="2" id="KW-0808">Transferase</keyword>
<dbReference type="Pfam" id="PF08241">
    <property type="entry name" value="Methyltransf_11"/>
    <property type="match status" value="1"/>
</dbReference>
<sequence length="270" mass="30487">MSSPKSNSIDRVTTAWKEHWEKSDVRPDASWKGSLLRRYVARFGGFSSNRYILHNVLLKHLNDVRGKSVLDAGAGTGLNSLPLSLRGADVTLLDIAPRALEIASTYYAELGLTARCVPGSIFEMPFPDRSFDIVWNTGVIEHFEPVDRRRALHEMLRVMKPSGVLLTVNPNANARIYRFAKERAERSGTWDVGVEYPIAGLAPDVDHQKYELLEEEAGFLMQLHFLKYLLPKALRFPYVALHEGVQSLVNNLNRYPGYLRVSVIRQRAPG</sequence>